<dbReference type="Pfam" id="PF00501">
    <property type="entry name" value="AMP-binding"/>
    <property type="match status" value="1"/>
</dbReference>
<dbReference type="InterPro" id="IPR000873">
    <property type="entry name" value="AMP-dep_synth/lig_dom"/>
</dbReference>
<evidence type="ECO:0000313" key="8">
    <source>
        <dbReference type="EMBL" id="KAG9237504.1"/>
    </source>
</evidence>
<evidence type="ECO:0000256" key="2">
    <source>
        <dbReference type="ARBA" id="ARBA00006432"/>
    </source>
</evidence>
<evidence type="ECO:0000256" key="5">
    <source>
        <dbReference type="ARBA" id="ARBA00022840"/>
    </source>
</evidence>
<keyword evidence="4" id="KW-0547">Nucleotide-binding</keyword>
<dbReference type="OrthoDB" id="2150604at2759"/>
<evidence type="ECO:0000256" key="1">
    <source>
        <dbReference type="ARBA" id="ARBA00005179"/>
    </source>
</evidence>
<accession>A0A9P7YPM7</accession>
<dbReference type="InterPro" id="IPR025110">
    <property type="entry name" value="AMP-bd_C"/>
</dbReference>
<dbReference type="GO" id="GO:0019748">
    <property type="term" value="P:secondary metabolic process"/>
    <property type="evidence" value="ECO:0007669"/>
    <property type="project" value="TreeGrafter"/>
</dbReference>
<evidence type="ECO:0008006" key="10">
    <source>
        <dbReference type="Google" id="ProtNLM"/>
    </source>
</evidence>
<dbReference type="InterPro" id="IPR042099">
    <property type="entry name" value="ANL_N_sf"/>
</dbReference>
<comment type="pathway">
    <text evidence="1">Secondary metabolite biosynthesis.</text>
</comment>
<comment type="caution">
    <text evidence="8">The sequence shown here is derived from an EMBL/GenBank/DDBJ whole genome shotgun (WGS) entry which is preliminary data.</text>
</comment>
<evidence type="ECO:0000313" key="9">
    <source>
        <dbReference type="Proteomes" id="UP000824998"/>
    </source>
</evidence>
<dbReference type="Proteomes" id="UP000824998">
    <property type="component" value="Unassembled WGS sequence"/>
</dbReference>
<comment type="similarity">
    <text evidence="2">Belongs to the ATP-dependent AMP-binding enzyme family.</text>
</comment>
<dbReference type="Gene3D" id="3.40.50.12780">
    <property type="entry name" value="N-terminal domain of ligase-like"/>
    <property type="match status" value="1"/>
</dbReference>
<name>A0A9P7YPM7_9HELO</name>
<dbReference type="SUPFAM" id="SSF56801">
    <property type="entry name" value="Acetyl-CoA synthetase-like"/>
    <property type="match status" value="1"/>
</dbReference>
<evidence type="ECO:0000256" key="4">
    <source>
        <dbReference type="ARBA" id="ARBA00022741"/>
    </source>
</evidence>
<reference evidence="8" key="1">
    <citation type="journal article" date="2021" name="IMA Fungus">
        <title>Genomic characterization of three marine fungi, including Emericellopsis atlantica sp. nov. with signatures of a generalist lifestyle and marine biomass degradation.</title>
        <authorList>
            <person name="Hagestad O.C."/>
            <person name="Hou L."/>
            <person name="Andersen J.H."/>
            <person name="Hansen E.H."/>
            <person name="Altermark B."/>
            <person name="Li C."/>
            <person name="Kuhnert E."/>
            <person name="Cox R.J."/>
            <person name="Crous P.W."/>
            <person name="Spatafora J.W."/>
            <person name="Lail K."/>
            <person name="Amirebrahimi M."/>
            <person name="Lipzen A."/>
            <person name="Pangilinan J."/>
            <person name="Andreopoulos W."/>
            <person name="Hayes R.D."/>
            <person name="Ng V."/>
            <person name="Grigoriev I.V."/>
            <person name="Jackson S.A."/>
            <person name="Sutton T.D.S."/>
            <person name="Dobson A.D.W."/>
            <person name="Rama T."/>
        </authorList>
    </citation>
    <scope>NUCLEOTIDE SEQUENCE</scope>
    <source>
        <strain evidence="8">TRa018bII</strain>
    </source>
</reference>
<dbReference type="InterPro" id="IPR045851">
    <property type="entry name" value="AMP-bd_C_sf"/>
</dbReference>
<evidence type="ECO:0000259" key="6">
    <source>
        <dbReference type="Pfam" id="PF00501"/>
    </source>
</evidence>
<dbReference type="Gene3D" id="3.30.300.30">
    <property type="match status" value="1"/>
</dbReference>
<feature type="domain" description="AMP-binding enzyme C-terminal" evidence="7">
    <location>
        <begin position="442"/>
        <end position="523"/>
    </location>
</feature>
<evidence type="ECO:0000259" key="7">
    <source>
        <dbReference type="Pfam" id="PF13193"/>
    </source>
</evidence>
<dbReference type="GO" id="GO:0005524">
    <property type="term" value="F:ATP binding"/>
    <property type="evidence" value="ECO:0007669"/>
    <property type="project" value="UniProtKB-KW"/>
</dbReference>
<keyword evidence="3" id="KW-0436">Ligase</keyword>
<dbReference type="GO" id="GO:0016405">
    <property type="term" value="F:CoA-ligase activity"/>
    <property type="evidence" value="ECO:0007669"/>
    <property type="project" value="TreeGrafter"/>
</dbReference>
<organism evidence="8 9">
    <name type="scientific">Amylocarpus encephaloides</name>
    <dbReference type="NCBI Taxonomy" id="45428"/>
    <lineage>
        <taxon>Eukaryota</taxon>
        <taxon>Fungi</taxon>
        <taxon>Dikarya</taxon>
        <taxon>Ascomycota</taxon>
        <taxon>Pezizomycotina</taxon>
        <taxon>Leotiomycetes</taxon>
        <taxon>Helotiales</taxon>
        <taxon>Helotiales incertae sedis</taxon>
        <taxon>Amylocarpus</taxon>
    </lineage>
</organism>
<proteinExistence type="inferred from homology"/>
<dbReference type="EMBL" id="MU251385">
    <property type="protein sequence ID" value="KAG9237504.1"/>
    <property type="molecule type" value="Genomic_DNA"/>
</dbReference>
<keyword evidence="9" id="KW-1185">Reference proteome</keyword>
<dbReference type="Pfam" id="PF13193">
    <property type="entry name" value="AMP-binding_C"/>
    <property type="match status" value="1"/>
</dbReference>
<evidence type="ECO:0000256" key="3">
    <source>
        <dbReference type="ARBA" id="ARBA00022598"/>
    </source>
</evidence>
<feature type="domain" description="AMP-dependent synthetase/ligase" evidence="6">
    <location>
        <begin position="28"/>
        <end position="391"/>
    </location>
</feature>
<dbReference type="PANTHER" id="PTHR24096">
    <property type="entry name" value="LONG-CHAIN-FATTY-ACID--COA LIGASE"/>
    <property type="match status" value="1"/>
</dbReference>
<dbReference type="AlphaFoldDB" id="A0A9P7YPM7"/>
<sequence>MFQPPQYFDIPHLDLLSWTLGNTNYDLDKPLFVNARDPIESVSYNQATSYIRKLIAGFRAKGLQSGDSVCLHSFNSVYYSLIYLSVIGFGGRFVGSNPAYTIAELEHLFRITGVSLVLTEPDLLHNVLVAAKVNAIPESKILGFSSSGQPCSTELDSWRSLLQHGEIDWETFDDEERAKGTIVALMSTSGTTGMPKAAEISHYSQVAQSVMLYDSEAKQYPIRRLLCLPQFHAFNAPLAHLAPLREGHTTYVMRRYHPKQYTQFLAQYQITETTMVNPIIFNLLSMPDTEHASLDSLRFVWCGGVTLDASVQNKLSSILNPEAAVAQVWGMTEVGWITTMHYPEKDTTGAVGRLLPNTEAKLLDPIDGTPITQHSTRGEIYIRSPSVMTAYVSNSSATEETIMNGWLRTGDIGYVSEDGKWYVVDRAKELIKVRGWQVSPTEIEACLSTHPKIRDAAVIGVDFGDEKGEVPRGYVVLESSSESKLTNMERELKSYLSGRLANYKALDGGVKIVKSIPRSAAGKILRKVLKEGWRKGMETKRGHVDH</sequence>
<protein>
    <recommendedName>
        <fullName evidence="10">AMP-dependent synthetase/ligase domain-containing protein</fullName>
    </recommendedName>
</protein>
<keyword evidence="5" id="KW-0067">ATP-binding</keyword>
<dbReference type="PANTHER" id="PTHR24096:SF317">
    <property type="entry name" value="ADENYLATE-FORMING ENZYME AFEA"/>
    <property type="match status" value="1"/>
</dbReference>
<gene>
    <name evidence="8" type="ORF">BJ875DRAFT_395094</name>
</gene>